<feature type="coiled-coil region" evidence="6">
    <location>
        <begin position="965"/>
        <end position="1013"/>
    </location>
</feature>
<dbReference type="GO" id="GO:0007059">
    <property type="term" value="P:chromosome segregation"/>
    <property type="evidence" value="ECO:0007669"/>
    <property type="project" value="UniProtKB-UniRule"/>
</dbReference>
<comment type="subunit">
    <text evidence="6">Homodimer.</text>
</comment>
<dbReference type="GO" id="GO:0005737">
    <property type="term" value="C:cytoplasm"/>
    <property type="evidence" value="ECO:0007669"/>
    <property type="project" value="UniProtKB-SubCell"/>
</dbReference>
<evidence type="ECO:0000256" key="6">
    <source>
        <dbReference type="HAMAP-Rule" id="MF_01894"/>
    </source>
</evidence>
<evidence type="ECO:0000259" key="8">
    <source>
        <dbReference type="Pfam" id="PF02463"/>
    </source>
</evidence>
<evidence type="ECO:0000256" key="7">
    <source>
        <dbReference type="SAM" id="MobiDB-lite"/>
    </source>
</evidence>
<comment type="subcellular location">
    <subcellularLocation>
        <location evidence="6">Cytoplasm</location>
    </subcellularLocation>
</comment>
<dbReference type="InterPro" id="IPR003395">
    <property type="entry name" value="RecF/RecN/SMC_N"/>
</dbReference>
<gene>
    <name evidence="6" type="primary">smc</name>
    <name evidence="9" type="ORF">SAMN04488068_2392</name>
</gene>
<keyword evidence="1 6" id="KW-0963">Cytoplasm</keyword>
<accession>A0A1M5PXQ4</accession>
<dbReference type="SUPFAM" id="SSF52540">
    <property type="entry name" value="P-loop containing nucleoside triphosphate hydrolases"/>
    <property type="match status" value="1"/>
</dbReference>
<dbReference type="AlphaFoldDB" id="A0A1M5PXQ4"/>
<dbReference type="RefSeq" id="WP_072897878.1">
    <property type="nucleotide sequence ID" value="NZ_FQWZ01000005.1"/>
</dbReference>
<keyword evidence="3 6" id="KW-0067">ATP-binding</keyword>
<feature type="binding site" evidence="6">
    <location>
        <begin position="32"/>
        <end position="39"/>
    </location>
    <ligand>
        <name>ATP</name>
        <dbReference type="ChEBI" id="CHEBI:30616"/>
    </ligand>
</feature>
<dbReference type="GO" id="GO:0003677">
    <property type="term" value="F:DNA binding"/>
    <property type="evidence" value="ECO:0007669"/>
    <property type="project" value="UniProtKB-UniRule"/>
</dbReference>
<evidence type="ECO:0000256" key="1">
    <source>
        <dbReference type="ARBA" id="ARBA00022490"/>
    </source>
</evidence>
<dbReference type="STRING" id="490188.SAMN04488068_2392"/>
<evidence type="ECO:0000256" key="3">
    <source>
        <dbReference type="ARBA" id="ARBA00022840"/>
    </source>
</evidence>
<keyword evidence="10" id="KW-1185">Reference proteome</keyword>
<dbReference type="GO" id="GO:0030261">
    <property type="term" value="P:chromosome condensation"/>
    <property type="evidence" value="ECO:0007669"/>
    <property type="project" value="InterPro"/>
</dbReference>
<comment type="domain">
    <text evidence="6">Contains large globular domains required for ATP hydrolysis at each terminus and a third globular domain forming a flexible hinge near the middle of the molecule. These domains are separated by coiled-coil structures.</text>
</comment>
<dbReference type="InterPro" id="IPR027417">
    <property type="entry name" value="P-loop_NTPase"/>
</dbReference>
<name>A0A1M5PXQ4_9GAMM</name>
<evidence type="ECO:0000256" key="2">
    <source>
        <dbReference type="ARBA" id="ARBA00022741"/>
    </source>
</evidence>
<dbReference type="NCBIfam" id="TIGR02168">
    <property type="entry name" value="SMC_prok_B"/>
    <property type="match status" value="1"/>
</dbReference>
<feature type="region of interest" description="Disordered" evidence="7">
    <location>
        <begin position="831"/>
        <end position="852"/>
    </location>
</feature>
<dbReference type="GO" id="GO:0005524">
    <property type="term" value="F:ATP binding"/>
    <property type="evidence" value="ECO:0007669"/>
    <property type="project" value="UniProtKB-UniRule"/>
</dbReference>
<dbReference type="CDD" id="cd03278">
    <property type="entry name" value="ABC_SMC_barmotin"/>
    <property type="match status" value="1"/>
</dbReference>
<dbReference type="PANTHER" id="PTHR43977">
    <property type="entry name" value="STRUCTURAL MAINTENANCE OF CHROMOSOMES PROTEIN 3"/>
    <property type="match status" value="1"/>
</dbReference>
<dbReference type="Proteomes" id="UP000199758">
    <property type="component" value="Unassembled WGS sequence"/>
</dbReference>
<dbReference type="Gene3D" id="3.40.50.300">
    <property type="entry name" value="P-loop containing nucleotide triphosphate hydrolases"/>
    <property type="match status" value="2"/>
</dbReference>
<feature type="coiled-coil region" evidence="6">
    <location>
        <begin position="171"/>
        <end position="226"/>
    </location>
</feature>
<dbReference type="GO" id="GO:0016887">
    <property type="term" value="F:ATP hydrolysis activity"/>
    <property type="evidence" value="ECO:0007669"/>
    <property type="project" value="InterPro"/>
</dbReference>
<evidence type="ECO:0000256" key="4">
    <source>
        <dbReference type="ARBA" id="ARBA00023054"/>
    </source>
</evidence>
<dbReference type="OrthoDB" id="9808768at2"/>
<dbReference type="EMBL" id="FQWZ01000005">
    <property type="protein sequence ID" value="SHH06807.1"/>
    <property type="molecule type" value="Genomic_DNA"/>
</dbReference>
<feature type="domain" description="RecF/RecN/SMC N-terminal" evidence="8">
    <location>
        <begin position="3"/>
        <end position="1155"/>
    </location>
</feature>
<dbReference type="PIRSF" id="PIRSF005719">
    <property type="entry name" value="SMC"/>
    <property type="match status" value="1"/>
</dbReference>
<dbReference type="Gene3D" id="1.10.287.1490">
    <property type="match status" value="1"/>
</dbReference>
<dbReference type="GO" id="GO:0006260">
    <property type="term" value="P:DNA replication"/>
    <property type="evidence" value="ECO:0007669"/>
    <property type="project" value="UniProtKB-UniRule"/>
</dbReference>
<keyword evidence="4 6" id="KW-0175">Coiled coil</keyword>
<organism evidence="9 10">
    <name type="scientific">Hydrocarboniphaga daqingensis</name>
    <dbReference type="NCBI Taxonomy" id="490188"/>
    <lineage>
        <taxon>Bacteria</taxon>
        <taxon>Pseudomonadati</taxon>
        <taxon>Pseudomonadota</taxon>
        <taxon>Gammaproteobacteria</taxon>
        <taxon>Nevskiales</taxon>
        <taxon>Nevskiaceae</taxon>
        <taxon>Hydrocarboniphaga</taxon>
    </lineage>
</organism>
<protein>
    <recommendedName>
        <fullName evidence="6">Chromosome partition protein Smc</fullName>
    </recommendedName>
</protein>
<dbReference type="GO" id="GO:0007062">
    <property type="term" value="P:sister chromatid cohesion"/>
    <property type="evidence" value="ECO:0007669"/>
    <property type="project" value="InterPro"/>
</dbReference>
<dbReference type="InterPro" id="IPR011890">
    <property type="entry name" value="SMC_prok"/>
</dbReference>
<feature type="coiled-coil region" evidence="6">
    <location>
        <begin position="294"/>
        <end position="501"/>
    </location>
</feature>
<reference evidence="9 10" key="1">
    <citation type="submission" date="2016-11" db="EMBL/GenBank/DDBJ databases">
        <authorList>
            <person name="Jaros S."/>
            <person name="Januszkiewicz K."/>
            <person name="Wedrychowicz H."/>
        </authorList>
    </citation>
    <scope>NUCLEOTIDE SEQUENCE [LARGE SCALE GENOMIC DNA]</scope>
    <source>
        <strain evidence="9 10">CGMCC 1.7049</strain>
    </source>
</reference>
<evidence type="ECO:0000313" key="10">
    <source>
        <dbReference type="Proteomes" id="UP000199758"/>
    </source>
</evidence>
<feature type="coiled-coil region" evidence="6">
    <location>
        <begin position="871"/>
        <end position="933"/>
    </location>
</feature>
<proteinExistence type="inferred from homology"/>
<sequence>MRLSGIKLAGFKSFVDPTQLPLPANLTGVVGPNGCGKSNIIDAVRWVLGEASQKQLRTQDSEDVIFNGSKSRKPVGRAMVELTFDNSDGQITGPFAAYSEIAVRRELLRDGNSQYYLNGRKCLKRDVTDLFLGTGLGGKNQYAIIEQGMVSRMVEAKPEELRTWLEEAAGISKYKERRRETESRIRQTRENLSRLSDLRSELHGRLEVLRKQAANAEKYREFKQQERTLKADILVLRERALLDQSRGFEDSIAQLQAELDARRLAINDADGARALAETAQRDAQTRLSHDQTQVYEAEARLARQEQNLSHARELKSLKLKELDQITRQLAELDRRRNAENARMESLAREVQQLEAQAEQSERALSDTQSELARAEAEQQEQQAIWDEFQTRSEAPLFQTEGERVRLQGLERALVQVDERLKRLNAERSTLDAAPIQESVAEADLDLETLGAEQAEYQARLQTVDRELQALREQRSGLEASLHETRQQLQSARGRLSSLETLQQAALRQDDVELNGWLKQRGFDQAPRLATVLNVESGWEAAVEHVLEGWLQAPLLSQAQRQTENSASLPKTGAALLYEHAGVATRDPRALTARVQGPAALLELLHGIYSIEDSELTADRLNALAPGESVVTRSGIWAGQGWSRYPRRDSDRGGVIAREQLLKQLRLQVDEHGRLLQLREQELLELRGRQQQLETERRELAPRFEHARSRHAQRLAFRQAQVVRLEQTQSRIESLGREIDTLNQQREQAAAELGASRAKLGELEAIAQRLREERVQLQQTVARARDGVGRLRNAVAQATQSRNTVQVQLAGRRSAISALNQTLHDLAESQEMLQHQRGGREREAEELEAPLGEQSAELDAARQGVAAARDTLRVTREALAGLEAALVAAQQKLRAAEQSKDAAQETLQQARLDFENLRARREGIEQQIVEACTEGGFERDAIVAALADDAELSAWEEKLASTLRRIDRLGAINLAAIQELQEAEEREKYLNDQNADLSGALDTLEEAIRKIDIETKDRFKTTFDQVDTIFRDRFPKLFGGGEAYLELTGDDLLDTGVRVMARPPGKRNSSIQMLSGGEKAMTAVALLLALFQLNPAPFCLMDEVDAPLDDANVGRFCEIVREMSQNVQFIIITHNKITMELASHLHGVTMQEPGVSRLVSVDVSQAVEMVGSDGKAPAPEVQPFRT</sequence>
<dbReference type="InterPro" id="IPR024704">
    <property type="entry name" value="SMC"/>
</dbReference>
<keyword evidence="5 6" id="KW-0238">DNA-binding</keyword>
<feature type="coiled-coil region" evidence="6">
    <location>
        <begin position="724"/>
        <end position="786"/>
    </location>
</feature>
<dbReference type="Pfam" id="PF02463">
    <property type="entry name" value="SMC_N"/>
    <property type="match status" value="1"/>
</dbReference>
<dbReference type="HAMAP" id="MF_01894">
    <property type="entry name" value="Smc_prok"/>
    <property type="match status" value="1"/>
</dbReference>
<comment type="similarity">
    <text evidence="6">Belongs to the SMC family.</text>
</comment>
<evidence type="ECO:0000256" key="5">
    <source>
        <dbReference type="ARBA" id="ARBA00023125"/>
    </source>
</evidence>
<comment type="function">
    <text evidence="6">Required for chromosome condensation and partitioning.</text>
</comment>
<evidence type="ECO:0000313" key="9">
    <source>
        <dbReference type="EMBL" id="SHH06807.1"/>
    </source>
</evidence>
<keyword evidence="2 6" id="KW-0547">Nucleotide-binding</keyword>